<evidence type="ECO:0000256" key="1">
    <source>
        <dbReference type="ARBA" id="ARBA00007358"/>
    </source>
</evidence>
<dbReference type="Gene3D" id="1.20.1090.10">
    <property type="entry name" value="Dehydroquinate synthase-like - alpha domain"/>
    <property type="match status" value="1"/>
</dbReference>
<dbReference type="GO" id="GO:0004022">
    <property type="term" value="F:alcohol dehydrogenase (NAD+) activity"/>
    <property type="evidence" value="ECO:0007669"/>
    <property type="project" value="TreeGrafter"/>
</dbReference>
<dbReference type="Pfam" id="PF25137">
    <property type="entry name" value="ADH_Fe_C"/>
    <property type="match status" value="1"/>
</dbReference>
<dbReference type="FunFam" id="3.40.50.1970:FF:000003">
    <property type="entry name" value="Alcohol dehydrogenase, iron-containing"/>
    <property type="match status" value="1"/>
</dbReference>
<keyword evidence="2" id="KW-0560">Oxidoreductase</keyword>
<evidence type="ECO:0000313" key="8">
    <source>
        <dbReference type="Proteomes" id="UP000076878"/>
    </source>
</evidence>
<dbReference type="PANTHER" id="PTHR11496">
    <property type="entry name" value="ALCOHOL DEHYDROGENASE"/>
    <property type="match status" value="1"/>
</dbReference>
<dbReference type="CDD" id="cd08188">
    <property type="entry name" value="PDDH"/>
    <property type="match status" value="1"/>
</dbReference>
<reference evidence="6 8" key="1">
    <citation type="submission" date="2016-02" db="EMBL/GenBank/DDBJ databases">
        <authorList>
            <person name="Wen L."/>
            <person name="He K."/>
            <person name="Yang H."/>
        </authorList>
    </citation>
    <scope>NUCLEOTIDE SEQUENCE [LARGE SCALE GENOMIC DNA]</scope>
    <source>
        <strain evidence="6">Trichococcus_R210</strain>
    </source>
</reference>
<dbReference type="AlphaFoldDB" id="A0A143YKA1"/>
<evidence type="ECO:0000313" key="6">
    <source>
        <dbReference type="EMBL" id="CZQ92652.1"/>
    </source>
</evidence>
<dbReference type="SUPFAM" id="SSF56796">
    <property type="entry name" value="Dehydroquinate synthase-like"/>
    <property type="match status" value="1"/>
</dbReference>
<dbReference type="Pfam" id="PF00465">
    <property type="entry name" value="Fe-ADH"/>
    <property type="match status" value="1"/>
</dbReference>
<dbReference type="FunFam" id="1.20.1090.10:FF:000001">
    <property type="entry name" value="Aldehyde-alcohol dehydrogenase"/>
    <property type="match status" value="1"/>
</dbReference>
<feature type="domain" description="Fe-containing alcohol dehydrogenase-like C-terminal" evidence="5">
    <location>
        <begin position="186"/>
        <end position="383"/>
    </location>
</feature>
<name>A0A143YKA1_9LACT</name>
<comment type="similarity">
    <text evidence="1">Belongs to the iron-containing alcohol dehydrogenase family.</text>
</comment>
<gene>
    <name evidence="7" type="ORF">SAMN05216375_10584</name>
    <name evidence="6" type="ORF">TR210_1066</name>
</gene>
<evidence type="ECO:0000313" key="7">
    <source>
        <dbReference type="EMBL" id="SEI94549.1"/>
    </source>
</evidence>
<keyword evidence="3" id="KW-0520">NAD</keyword>
<feature type="domain" description="Alcohol dehydrogenase iron-type/glycerol dehydrogenase GldA" evidence="4">
    <location>
        <begin position="10"/>
        <end position="175"/>
    </location>
</feature>
<dbReference type="RefSeq" id="WP_068622313.1">
    <property type="nucleotide sequence ID" value="NZ_FJNB01000006.1"/>
</dbReference>
<dbReference type="GO" id="GO:0046872">
    <property type="term" value="F:metal ion binding"/>
    <property type="evidence" value="ECO:0007669"/>
    <property type="project" value="InterPro"/>
</dbReference>
<dbReference type="STRING" id="640938.TR210_1066"/>
<evidence type="ECO:0000259" key="4">
    <source>
        <dbReference type="Pfam" id="PF00465"/>
    </source>
</evidence>
<dbReference type="PROSITE" id="PS00060">
    <property type="entry name" value="ADH_IRON_2"/>
    <property type="match status" value="1"/>
</dbReference>
<protein>
    <submittedName>
        <fullName evidence="6">Alcohol dehydrogenase iron-type</fullName>
    </submittedName>
    <submittedName>
        <fullName evidence="7">Alcohol dehydrogenase, class IV</fullName>
    </submittedName>
</protein>
<dbReference type="InterPro" id="IPR039697">
    <property type="entry name" value="Alcohol_dehydrogenase_Fe"/>
</dbReference>
<dbReference type="Gene3D" id="3.40.50.1970">
    <property type="match status" value="1"/>
</dbReference>
<sequence>MATFYVPAINLIGKGCIKEMGGYVKDLGYKKALFVTDNFLAKSDMIDVVLAELDNAAIDYVIYADVDPNPTCKNVNEGVAMAQAENCDFIISFGGGSPQDAASAISIILTNGGKPQDYEGLHKSAKAGLPVVAINTTAGTSAEITINYVITDEERKVKMVMVDKNSLAKISVNDPELMLTMPKSLTAATGMDALTHAIESMVTPGAYAVTEVLAAGAIELIREYLPKAVENGTDLDARDKMVNAIFLGGMAFNNAGLGYVHSMAHQLGAVYHLPHGVCCAMLLPIVEAENAKFAPERFRKVAKALGMAVTDAVSDQACADYTVEEIKRLSKVVGIPTSLNELGIKEEEFDYEYLSKNAMIDACAPGNPFTPTLEETIAMYKKLFQ</sequence>
<evidence type="ECO:0000259" key="5">
    <source>
        <dbReference type="Pfam" id="PF25137"/>
    </source>
</evidence>
<proteinExistence type="inferred from homology"/>
<evidence type="ECO:0000256" key="3">
    <source>
        <dbReference type="ARBA" id="ARBA00023027"/>
    </source>
</evidence>
<reference evidence="7 9" key="2">
    <citation type="submission" date="2016-10" db="EMBL/GenBank/DDBJ databases">
        <authorList>
            <person name="Varghese N."/>
            <person name="Submissions S."/>
        </authorList>
    </citation>
    <scope>NUCLEOTIDE SEQUENCE [LARGE SCALE GENOMIC DNA]</scope>
    <source>
        <strain evidence="7 9">DSM 22150</strain>
    </source>
</reference>
<dbReference type="PANTHER" id="PTHR11496:SF102">
    <property type="entry name" value="ALCOHOL DEHYDROGENASE 4"/>
    <property type="match status" value="1"/>
</dbReference>
<dbReference type="EMBL" id="FJNB01000006">
    <property type="protein sequence ID" value="CZQ92652.1"/>
    <property type="molecule type" value="Genomic_DNA"/>
</dbReference>
<organism evidence="6 8">
    <name type="scientific">Trichococcus ilyis</name>
    <dbReference type="NCBI Taxonomy" id="640938"/>
    <lineage>
        <taxon>Bacteria</taxon>
        <taxon>Bacillati</taxon>
        <taxon>Bacillota</taxon>
        <taxon>Bacilli</taxon>
        <taxon>Lactobacillales</taxon>
        <taxon>Carnobacteriaceae</taxon>
        <taxon>Trichococcus</taxon>
    </lineage>
</organism>
<dbReference type="OrthoDB" id="9815791at2"/>
<dbReference type="EMBL" id="FNYT01000005">
    <property type="protein sequence ID" value="SEI94549.1"/>
    <property type="molecule type" value="Genomic_DNA"/>
</dbReference>
<keyword evidence="9" id="KW-1185">Reference proteome</keyword>
<dbReference type="PROSITE" id="PS00913">
    <property type="entry name" value="ADH_IRON_1"/>
    <property type="match status" value="1"/>
</dbReference>
<dbReference type="InterPro" id="IPR056798">
    <property type="entry name" value="ADH_Fe_C"/>
</dbReference>
<dbReference type="Proteomes" id="UP000076878">
    <property type="component" value="Unassembled WGS sequence"/>
</dbReference>
<dbReference type="Proteomes" id="UP000199280">
    <property type="component" value="Unassembled WGS sequence"/>
</dbReference>
<dbReference type="InterPro" id="IPR018211">
    <property type="entry name" value="ADH_Fe_CS"/>
</dbReference>
<evidence type="ECO:0000256" key="2">
    <source>
        <dbReference type="ARBA" id="ARBA00023002"/>
    </source>
</evidence>
<accession>A0A143YKA1</accession>
<evidence type="ECO:0000313" key="9">
    <source>
        <dbReference type="Proteomes" id="UP000199280"/>
    </source>
</evidence>
<dbReference type="InterPro" id="IPR001670">
    <property type="entry name" value="ADH_Fe/GldA"/>
</dbReference>